<sequence length="58" mass="6518">MSVLVSAVSKVFKPLDPLMWRLVSSDSCESSFWFTGRGVILASVELSYTLTTRTLRFT</sequence>
<comment type="caution">
    <text evidence="1">The sequence shown here is derived from an EMBL/GenBank/DDBJ whole genome shotgun (WGS) entry which is preliminary data.</text>
</comment>
<gene>
    <name evidence="1" type="ORF">PSALAMII_LOCUS10610</name>
</gene>
<evidence type="ECO:0000313" key="2">
    <source>
        <dbReference type="Proteomes" id="UP001152649"/>
    </source>
</evidence>
<reference evidence="1" key="1">
    <citation type="submission" date="2021-07" db="EMBL/GenBank/DDBJ databases">
        <authorList>
            <person name="Branca A.L. A."/>
        </authorList>
    </citation>
    <scope>NUCLEOTIDE SEQUENCE</scope>
</reference>
<protein>
    <submittedName>
        <fullName evidence="1">Uncharacterized protein</fullName>
    </submittedName>
</protein>
<organism evidence="1 2">
    <name type="scientific">Penicillium salamii</name>
    <dbReference type="NCBI Taxonomy" id="1612424"/>
    <lineage>
        <taxon>Eukaryota</taxon>
        <taxon>Fungi</taxon>
        <taxon>Dikarya</taxon>
        <taxon>Ascomycota</taxon>
        <taxon>Pezizomycotina</taxon>
        <taxon>Eurotiomycetes</taxon>
        <taxon>Eurotiomycetidae</taxon>
        <taxon>Eurotiales</taxon>
        <taxon>Aspergillaceae</taxon>
        <taxon>Penicillium</taxon>
    </lineage>
</organism>
<dbReference type="OrthoDB" id="5367324at2759"/>
<dbReference type="EMBL" id="CAJVPG010000455">
    <property type="protein sequence ID" value="CAG8427488.1"/>
    <property type="molecule type" value="Genomic_DNA"/>
</dbReference>
<dbReference type="AlphaFoldDB" id="A0A9W4NXG3"/>
<accession>A0A9W4NXG3</accession>
<keyword evidence="2" id="KW-1185">Reference proteome</keyword>
<evidence type="ECO:0000313" key="1">
    <source>
        <dbReference type="EMBL" id="CAG8427488.1"/>
    </source>
</evidence>
<proteinExistence type="predicted"/>
<name>A0A9W4NXG3_9EURO</name>
<dbReference type="Proteomes" id="UP001152649">
    <property type="component" value="Unassembled WGS sequence"/>
</dbReference>